<organism evidence="3 4">
    <name type="scientific">Nocardioides immobilis</name>
    <dbReference type="NCBI Taxonomy" id="2049295"/>
    <lineage>
        <taxon>Bacteria</taxon>
        <taxon>Bacillati</taxon>
        <taxon>Actinomycetota</taxon>
        <taxon>Actinomycetes</taxon>
        <taxon>Propionibacteriales</taxon>
        <taxon>Nocardioidaceae</taxon>
        <taxon>Nocardioides</taxon>
    </lineage>
</organism>
<sequence length="297" mass="31773">MLQARGVTVEVVRVDRCDQPRGYVLSTEPSAGTRLESGEDVFVRVTGGPPPAARCVEPTGTWQQVFDLVRFARGLGPTPDLAGDVALSVGEDSPVRLSPAEAEDPDNWVICGDDQCHSALAALEETLTAPRRFLAVDEGSPRLCRFAEAPGDQALSEHGPSYVYGDEPTDGVFCPPLPVLQVGWTGDWRIASIRLRPPHADWSRRREQRGLASSLPALHVGTLPRVRRADPPTIRGHDGAGAAADPFVLPRQGAGVGGPRNSGAEPSRARRSPRHQALPRHLADRALVPAPDSSDAI</sequence>
<dbReference type="CDD" id="cd06577">
    <property type="entry name" value="PASTA_pknB"/>
    <property type="match status" value="1"/>
</dbReference>
<name>A0A417Y403_9ACTN</name>
<reference evidence="3 4" key="1">
    <citation type="submission" date="2018-09" db="EMBL/GenBank/DDBJ databases">
        <title>Genome sequencing of Nocardioides immobilis CCTCC AB 2017083 for comparison to Nocardioides silvaticus.</title>
        <authorList>
            <person name="Li C."/>
            <person name="Wang G."/>
        </authorList>
    </citation>
    <scope>NUCLEOTIDE SEQUENCE [LARGE SCALE GENOMIC DNA]</scope>
    <source>
        <strain evidence="3 4">CCTCC AB 2017083</strain>
    </source>
</reference>
<dbReference type="Pfam" id="PF03793">
    <property type="entry name" value="PASTA"/>
    <property type="match status" value="1"/>
</dbReference>
<evidence type="ECO:0000256" key="1">
    <source>
        <dbReference type="SAM" id="MobiDB-lite"/>
    </source>
</evidence>
<gene>
    <name evidence="3" type="ORF">D0Z08_09460</name>
</gene>
<dbReference type="Gene3D" id="3.30.10.20">
    <property type="match status" value="1"/>
</dbReference>
<feature type="compositionally biased region" description="Basic and acidic residues" evidence="1">
    <location>
        <begin position="227"/>
        <end position="238"/>
    </location>
</feature>
<dbReference type="Proteomes" id="UP000283644">
    <property type="component" value="Unassembled WGS sequence"/>
</dbReference>
<evidence type="ECO:0000313" key="4">
    <source>
        <dbReference type="Proteomes" id="UP000283644"/>
    </source>
</evidence>
<dbReference type="AlphaFoldDB" id="A0A417Y403"/>
<dbReference type="InterPro" id="IPR005543">
    <property type="entry name" value="PASTA_dom"/>
</dbReference>
<evidence type="ECO:0000313" key="3">
    <source>
        <dbReference type="EMBL" id="RHW27369.1"/>
    </source>
</evidence>
<protein>
    <submittedName>
        <fullName evidence="3">PASTA domain-containing protein</fullName>
    </submittedName>
</protein>
<dbReference type="EMBL" id="QXGH01000013">
    <property type="protein sequence ID" value="RHW27369.1"/>
    <property type="molecule type" value="Genomic_DNA"/>
</dbReference>
<proteinExistence type="predicted"/>
<keyword evidence="4" id="KW-1185">Reference proteome</keyword>
<feature type="domain" description="PASTA" evidence="2">
    <location>
        <begin position="2"/>
        <end position="45"/>
    </location>
</feature>
<feature type="compositionally biased region" description="Basic residues" evidence="1">
    <location>
        <begin position="269"/>
        <end position="278"/>
    </location>
</feature>
<comment type="caution">
    <text evidence="3">The sequence shown here is derived from an EMBL/GenBank/DDBJ whole genome shotgun (WGS) entry which is preliminary data.</text>
</comment>
<feature type="region of interest" description="Disordered" evidence="1">
    <location>
        <begin position="226"/>
        <end position="297"/>
    </location>
</feature>
<evidence type="ECO:0000259" key="2">
    <source>
        <dbReference type="Pfam" id="PF03793"/>
    </source>
</evidence>
<accession>A0A417Y403</accession>